<feature type="compositionally biased region" description="Basic and acidic residues" evidence="1">
    <location>
        <begin position="1"/>
        <end position="13"/>
    </location>
</feature>
<comment type="caution">
    <text evidence="2">The sequence shown here is derived from an EMBL/GenBank/DDBJ whole genome shotgun (WGS) entry which is preliminary data.</text>
</comment>
<gene>
    <name evidence="2" type="ORF">EVJ58_g7875</name>
</gene>
<evidence type="ECO:0000256" key="1">
    <source>
        <dbReference type="SAM" id="MobiDB-lite"/>
    </source>
</evidence>
<dbReference type="EMBL" id="SEKV01000537">
    <property type="protein sequence ID" value="TFY56056.1"/>
    <property type="molecule type" value="Genomic_DNA"/>
</dbReference>
<proteinExistence type="predicted"/>
<evidence type="ECO:0000313" key="3">
    <source>
        <dbReference type="Proteomes" id="UP000298390"/>
    </source>
</evidence>
<name>A0A4Y9Y0U7_9APHY</name>
<feature type="region of interest" description="Disordered" evidence="1">
    <location>
        <begin position="1"/>
        <end position="33"/>
    </location>
</feature>
<sequence length="135" mass="15259">MLGHQDRNVESKQDTFVTSLDQKPEGKSPRVRRSAGIPCFGVLDEETELDILRKQELKAGPLVQLPAEPQIPPLSEDQKYTGKFCLGFGLSDDQWTRLWEHLHPSRPSCNILKVLVDVKATINTRIGHEIERSVC</sequence>
<dbReference type="Proteomes" id="UP000298390">
    <property type="component" value="Unassembled WGS sequence"/>
</dbReference>
<accession>A0A4Y9Y0U7</accession>
<dbReference type="AlphaFoldDB" id="A0A4Y9Y0U7"/>
<reference evidence="2 3" key="1">
    <citation type="submission" date="2019-01" db="EMBL/GenBank/DDBJ databases">
        <title>Genome sequencing of the rare red list fungi Fomitopsis rosea.</title>
        <authorList>
            <person name="Buettner E."/>
            <person name="Kellner H."/>
        </authorList>
    </citation>
    <scope>NUCLEOTIDE SEQUENCE [LARGE SCALE GENOMIC DNA]</scope>
    <source>
        <strain evidence="2 3">DSM 105464</strain>
    </source>
</reference>
<organism evidence="2 3">
    <name type="scientific">Rhodofomes roseus</name>
    <dbReference type="NCBI Taxonomy" id="34475"/>
    <lineage>
        <taxon>Eukaryota</taxon>
        <taxon>Fungi</taxon>
        <taxon>Dikarya</taxon>
        <taxon>Basidiomycota</taxon>
        <taxon>Agaricomycotina</taxon>
        <taxon>Agaricomycetes</taxon>
        <taxon>Polyporales</taxon>
        <taxon>Rhodofomes</taxon>
    </lineage>
</organism>
<evidence type="ECO:0000313" key="2">
    <source>
        <dbReference type="EMBL" id="TFY56056.1"/>
    </source>
</evidence>
<protein>
    <submittedName>
        <fullName evidence="2">Uncharacterized protein</fullName>
    </submittedName>
</protein>